<evidence type="ECO:0000313" key="2">
    <source>
        <dbReference type="Proteomes" id="UP000003505"/>
    </source>
</evidence>
<organism evidence="1 2">
    <name type="scientific">Selenomonas sputigena (strain ATCC 35185 / DSM 20758 / CCUG 44933 / VPI D19B-28)</name>
    <dbReference type="NCBI Taxonomy" id="546271"/>
    <lineage>
        <taxon>Bacteria</taxon>
        <taxon>Bacillati</taxon>
        <taxon>Bacillota</taxon>
        <taxon>Negativicutes</taxon>
        <taxon>Selenomonadales</taxon>
        <taxon>Selenomonadaceae</taxon>
        <taxon>Selenomonas</taxon>
    </lineage>
</organism>
<evidence type="ECO:0000313" key="1">
    <source>
        <dbReference type="EMBL" id="EEX77207.1"/>
    </source>
</evidence>
<dbReference type="STRING" id="546271.Selsp_0048"/>
<dbReference type="AlphaFoldDB" id="C9LV85"/>
<dbReference type="GO" id="GO:0000271">
    <property type="term" value="P:polysaccharide biosynthetic process"/>
    <property type="evidence" value="ECO:0007669"/>
    <property type="project" value="InterPro"/>
</dbReference>
<name>C9LV85_SELS3</name>
<dbReference type="Pfam" id="PF05159">
    <property type="entry name" value="Capsule_synth"/>
    <property type="match status" value="1"/>
</dbReference>
<dbReference type="Proteomes" id="UP000003505">
    <property type="component" value="Unassembled WGS sequence"/>
</dbReference>
<dbReference type="InterPro" id="IPR007833">
    <property type="entry name" value="Capsule_polysaccharide_synth"/>
</dbReference>
<evidence type="ECO:0008006" key="3">
    <source>
        <dbReference type="Google" id="ProtNLM"/>
    </source>
</evidence>
<dbReference type="EMBL" id="ACKP02000024">
    <property type="protein sequence ID" value="EEX77207.1"/>
    <property type="molecule type" value="Genomic_DNA"/>
</dbReference>
<comment type="caution">
    <text evidence="1">The sequence shown here is derived from an EMBL/GenBank/DDBJ whole genome shotgun (WGS) entry which is preliminary data.</text>
</comment>
<protein>
    <recommendedName>
        <fullName evidence="3">Capsule polysaccharide biosynthesis protein</fullName>
    </recommendedName>
</protein>
<proteinExistence type="predicted"/>
<accession>C9LV85</accession>
<dbReference type="eggNOG" id="COG0438">
    <property type="taxonomic scope" value="Bacteria"/>
</dbReference>
<reference evidence="1 2" key="1">
    <citation type="submission" date="2009-09" db="EMBL/GenBank/DDBJ databases">
        <authorList>
            <person name="Weinstock G."/>
            <person name="Sodergren E."/>
            <person name="Clifton S."/>
            <person name="Fulton L."/>
            <person name="Fulton B."/>
            <person name="Courtney L."/>
            <person name="Fronick C."/>
            <person name="Harrison M."/>
            <person name="Strong C."/>
            <person name="Farmer C."/>
            <person name="Delahaunty K."/>
            <person name="Markovic C."/>
            <person name="Hall O."/>
            <person name="Minx P."/>
            <person name="Tomlinson C."/>
            <person name="Mitreva M."/>
            <person name="Nelson J."/>
            <person name="Hou S."/>
            <person name="Wollam A."/>
            <person name="Pepin K.H."/>
            <person name="Johnson M."/>
            <person name="Bhonagiri V."/>
            <person name="Nash W.E."/>
            <person name="Warren W."/>
            <person name="Chinwalla A."/>
            <person name="Mardis E.R."/>
            <person name="Wilson R.K."/>
        </authorList>
    </citation>
    <scope>NUCLEOTIDE SEQUENCE [LARGE SCALE GENOMIC DNA]</scope>
    <source>
        <strain evidence="2">ATCC 35185 / DSM 20758 / VPI D19B-28</strain>
    </source>
</reference>
<sequence>MEFASLNAPFWQDEKIASTVEKRILVYVAGDYITPVVETMLFAKRLSKEREMPLDVLGGSDILYKPVRSVYQSFHIRSVLDAEMGWLEKAKVLYEAILAWRMWREGNDILAMTYDGIPIGEELYDAILSHNREQYTVDKIELKHIYDAYLFYKNIHIAKRIFHSQRYGVFIFSDGDYINSPFVKFAAKYGAEIYQTSVGRVLFHKIIKDFTLKYSSQITHQMYEECRAMVPRRIIDQYLTERFRGEAKADYDRQAFFGKKEYSKEDLCKFSGLSFDSDCKFVVVAAHAFSDRPHSGDIMVYRDYYQWLIETLKLLDKVEGVVVFVKEHPSALLYGEKGSISHLVRQYGWKQIYTLPEDFHTYSIFRYFDYVVTCKGTIGLEAASFGIPVFTAGQGYYYGFGVDINSTTTAEYEQRLQNIKRYERLPETVQERARILLYLMGQITPPYAPSVIPADRFRSEIAQLRSEEYQYTYINQRLREGKSIKDEYYERILKDIIVFDETVGTIYEDLS</sequence>
<gene>
    <name evidence="1" type="ORF">SELSPUOL_01377</name>
</gene>
<dbReference type="GO" id="GO:0015774">
    <property type="term" value="P:polysaccharide transport"/>
    <property type="evidence" value="ECO:0007669"/>
    <property type="project" value="InterPro"/>
</dbReference>